<comment type="caution">
    <text evidence="4">The sequence shown here is derived from an EMBL/GenBank/DDBJ whole genome shotgun (WGS) entry which is preliminary data.</text>
</comment>
<feature type="compositionally biased region" description="Acidic residues" evidence="1">
    <location>
        <begin position="202"/>
        <end position="230"/>
    </location>
</feature>
<dbReference type="InterPro" id="IPR023346">
    <property type="entry name" value="Lysozyme-like_dom_sf"/>
</dbReference>
<dbReference type="Pfam" id="PF05257">
    <property type="entry name" value="CHAP"/>
    <property type="match status" value="1"/>
</dbReference>
<evidence type="ECO:0000313" key="4">
    <source>
        <dbReference type="EMBL" id="MCP3425174.1"/>
    </source>
</evidence>
<name>A0A9X2H8T5_9MICC</name>
<keyword evidence="2" id="KW-0812">Transmembrane</keyword>
<evidence type="ECO:0000256" key="2">
    <source>
        <dbReference type="SAM" id="Phobius"/>
    </source>
</evidence>
<keyword evidence="5" id="KW-1185">Reference proteome</keyword>
<dbReference type="InterPro" id="IPR007921">
    <property type="entry name" value="CHAP_dom"/>
</dbReference>
<dbReference type="Pfam" id="PF01464">
    <property type="entry name" value="SLT"/>
    <property type="match status" value="1"/>
</dbReference>
<dbReference type="Gene3D" id="3.90.1720.10">
    <property type="entry name" value="endopeptidase domain like (from Nostoc punctiforme)"/>
    <property type="match status" value="1"/>
</dbReference>
<dbReference type="PANTHER" id="PTHR37423">
    <property type="entry name" value="SOLUBLE LYTIC MUREIN TRANSGLYCOSYLASE-RELATED"/>
    <property type="match status" value="1"/>
</dbReference>
<evidence type="ECO:0000313" key="5">
    <source>
        <dbReference type="Proteomes" id="UP001139502"/>
    </source>
</evidence>
<feature type="transmembrane region" description="Helical" evidence="2">
    <location>
        <begin position="7"/>
        <end position="31"/>
    </location>
</feature>
<feature type="region of interest" description="Disordered" evidence="1">
    <location>
        <begin position="197"/>
        <end position="269"/>
    </location>
</feature>
<dbReference type="EMBL" id="JANAFB010000006">
    <property type="protein sequence ID" value="MCP3425174.1"/>
    <property type="molecule type" value="Genomic_DNA"/>
</dbReference>
<sequence>MGEKNSGGLILGIVAAVVICFGVICTLPVILLGGGPEPAAAGCAPAGSSDNPGGGQAVAGEIPKKEWADAIVDASKVSGVPSHILAGQIEQESQWNPDAQSPAGASGLTQFIPSTWEKYSHGKPQSDPLAAIQAQGEYMRDIMKSVKDLAGSSGTDQVDLALAGYNAGEGAVHQYGGIPPYPETENYVPLIKEKAKAYESGDSTESEDLAEESEAPEADSSDDESEDQDEGSSSAEGQNCASGEKPKKEGGYSGGETSGEDDYPWPDSDTSAANAITAFYNRQCVDFAFWRVNQQLGAHDPNKPKYTNTSFVEGMRLGNGYEWAKTWEAKGWPVDNEPEVGAVAHFAPGASGSHPEYGHVAVVKEVRGDKVLLEEYNALVPYGYDTREMDAAGVSNYLHIPDSEKA</sequence>
<dbReference type="InterPro" id="IPR008258">
    <property type="entry name" value="Transglycosylase_SLT_dom_1"/>
</dbReference>
<reference evidence="4" key="1">
    <citation type="submission" date="2022-06" db="EMBL/GenBank/DDBJ databases">
        <title>Rothia sp. isolated from sandalwood seedling.</title>
        <authorList>
            <person name="Tuikhar N."/>
            <person name="Kirdat K."/>
            <person name="Thorat V."/>
            <person name="Swetha P."/>
            <person name="Padma S."/>
            <person name="Sundararaj R."/>
            <person name="Yadav A."/>
        </authorList>
    </citation>
    <scope>NUCLEOTIDE SEQUENCE</scope>
    <source>
        <strain evidence="4">AR01</strain>
    </source>
</reference>
<keyword evidence="2" id="KW-1133">Transmembrane helix</keyword>
<dbReference type="SUPFAM" id="SSF54001">
    <property type="entry name" value="Cysteine proteinases"/>
    <property type="match status" value="1"/>
</dbReference>
<evidence type="ECO:0000259" key="3">
    <source>
        <dbReference type="PROSITE" id="PS50911"/>
    </source>
</evidence>
<dbReference type="AlphaFoldDB" id="A0A9X2H8T5"/>
<dbReference type="PANTHER" id="PTHR37423:SF2">
    <property type="entry name" value="MEMBRANE-BOUND LYTIC MUREIN TRANSGLYCOSYLASE C"/>
    <property type="match status" value="1"/>
</dbReference>
<dbReference type="RefSeq" id="WP_254165237.1">
    <property type="nucleotide sequence ID" value="NZ_JANAFB010000006.1"/>
</dbReference>
<keyword evidence="2" id="KW-0472">Membrane</keyword>
<accession>A0A9X2H8T5</accession>
<dbReference type="CDD" id="cd00254">
    <property type="entry name" value="LT-like"/>
    <property type="match status" value="1"/>
</dbReference>
<dbReference type="SUPFAM" id="SSF53955">
    <property type="entry name" value="Lysozyme-like"/>
    <property type="match status" value="1"/>
</dbReference>
<organism evidence="4 5">
    <name type="scientific">Rothia santali</name>
    <dbReference type="NCBI Taxonomy" id="2949643"/>
    <lineage>
        <taxon>Bacteria</taxon>
        <taxon>Bacillati</taxon>
        <taxon>Actinomycetota</taxon>
        <taxon>Actinomycetes</taxon>
        <taxon>Micrococcales</taxon>
        <taxon>Micrococcaceae</taxon>
        <taxon>Rothia</taxon>
    </lineage>
</organism>
<evidence type="ECO:0000256" key="1">
    <source>
        <dbReference type="SAM" id="MobiDB-lite"/>
    </source>
</evidence>
<proteinExistence type="predicted"/>
<feature type="domain" description="Peptidase C51" evidence="3">
    <location>
        <begin position="259"/>
        <end position="399"/>
    </location>
</feature>
<dbReference type="PROSITE" id="PS50911">
    <property type="entry name" value="CHAP"/>
    <property type="match status" value="1"/>
</dbReference>
<protein>
    <submittedName>
        <fullName evidence="4">Transglycosylase SLT domain-containing protein</fullName>
    </submittedName>
</protein>
<gene>
    <name evidence="4" type="ORF">NBM05_03810</name>
</gene>
<dbReference type="Proteomes" id="UP001139502">
    <property type="component" value="Unassembled WGS sequence"/>
</dbReference>
<dbReference type="Gene3D" id="1.10.530.10">
    <property type="match status" value="1"/>
</dbReference>
<dbReference type="InterPro" id="IPR038765">
    <property type="entry name" value="Papain-like_cys_pep_sf"/>
</dbReference>